<dbReference type="PANTHER" id="PTHR48022:SF41">
    <property type="entry name" value="MAJOR FACILITATOR SUPERFAMILY (MFS) PROFILE DOMAIN-CONTAINING PROTEIN"/>
    <property type="match status" value="1"/>
</dbReference>
<evidence type="ECO:0000256" key="5">
    <source>
        <dbReference type="ARBA" id="ARBA00023136"/>
    </source>
</evidence>
<reference evidence="9" key="1">
    <citation type="submission" date="2021-02" db="EMBL/GenBank/DDBJ databases">
        <title>Genome sequence Cadophora malorum strain M34.</title>
        <authorList>
            <person name="Stefanovic E."/>
            <person name="Vu D."/>
            <person name="Scully C."/>
            <person name="Dijksterhuis J."/>
            <person name="Roader J."/>
            <person name="Houbraken J."/>
        </authorList>
    </citation>
    <scope>NUCLEOTIDE SEQUENCE</scope>
    <source>
        <strain evidence="9">M34</strain>
    </source>
</reference>
<dbReference type="InterPro" id="IPR005828">
    <property type="entry name" value="MFS_sugar_transport-like"/>
</dbReference>
<comment type="similarity">
    <text evidence="2">Belongs to the major facilitator superfamily. Sugar transporter (TC 2.A.1.1) family.</text>
</comment>
<feature type="transmembrane region" description="Helical" evidence="7">
    <location>
        <begin position="106"/>
        <end position="126"/>
    </location>
</feature>
<dbReference type="EMBL" id="JAFJYH010000497">
    <property type="protein sequence ID" value="KAG4411279.1"/>
    <property type="molecule type" value="Genomic_DNA"/>
</dbReference>
<evidence type="ECO:0000256" key="6">
    <source>
        <dbReference type="SAM" id="MobiDB-lite"/>
    </source>
</evidence>
<dbReference type="OrthoDB" id="6612291at2759"/>
<proteinExistence type="inferred from homology"/>
<dbReference type="GO" id="GO:0005351">
    <property type="term" value="F:carbohydrate:proton symporter activity"/>
    <property type="evidence" value="ECO:0007669"/>
    <property type="project" value="TreeGrafter"/>
</dbReference>
<feature type="region of interest" description="Disordered" evidence="6">
    <location>
        <begin position="1"/>
        <end position="21"/>
    </location>
</feature>
<feature type="transmembrane region" description="Helical" evidence="7">
    <location>
        <begin position="384"/>
        <end position="406"/>
    </location>
</feature>
<name>A0A8H7T0H4_9HELO</name>
<feature type="compositionally biased region" description="Low complexity" evidence="6">
    <location>
        <begin position="1"/>
        <end position="15"/>
    </location>
</feature>
<dbReference type="AlphaFoldDB" id="A0A8H7T0H4"/>
<keyword evidence="4 7" id="KW-1133">Transmembrane helix</keyword>
<evidence type="ECO:0000313" key="9">
    <source>
        <dbReference type="EMBL" id="KAG4411279.1"/>
    </source>
</evidence>
<dbReference type="Gene3D" id="1.20.1250.20">
    <property type="entry name" value="MFS general substrate transporter like domains"/>
    <property type="match status" value="1"/>
</dbReference>
<evidence type="ECO:0000256" key="2">
    <source>
        <dbReference type="ARBA" id="ARBA00010992"/>
    </source>
</evidence>
<evidence type="ECO:0000256" key="3">
    <source>
        <dbReference type="ARBA" id="ARBA00022692"/>
    </source>
</evidence>
<keyword evidence="3 7" id="KW-0812">Transmembrane</keyword>
<feature type="transmembrane region" description="Helical" evidence="7">
    <location>
        <begin position="456"/>
        <end position="474"/>
    </location>
</feature>
<feature type="transmembrane region" description="Helical" evidence="7">
    <location>
        <begin position="56"/>
        <end position="86"/>
    </location>
</feature>
<dbReference type="GO" id="GO:0016020">
    <property type="term" value="C:membrane"/>
    <property type="evidence" value="ECO:0007669"/>
    <property type="project" value="UniProtKB-SubCell"/>
</dbReference>
<feature type="transmembrane region" description="Helical" evidence="7">
    <location>
        <begin position="164"/>
        <end position="188"/>
    </location>
</feature>
<feature type="transmembrane region" description="Helical" evidence="7">
    <location>
        <begin position="133"/>
        <end position="152"/>
    </location>
</feature>
<dbReference type="FunFam" id="1.20.1250.20:FF:000078">
    <property type="entry name" value="MFS maltose transporter, putative"/>
    <property type="match status" value="1"/>
</dbReference>
<feature type="transmembrane region" description="Helical" evidence="7">
    <location>
        <begin position="412"/>
        <end position="435"/>
    </location>
</feature>
<evidence type="ECO:0000313" key="10">
    <source>
        <dbReference type="Proteomes" id="UP000664132"/>
    </source>
</evidence>
<gene>
    <name evidence="9" type="ORF">IFR04_015584</name>
</gene>
<organism evidence="9 10">
    <name type="scientific">Cadophora malorum</name>
    <dbReference type="NCBI Taxonomy" id="108018"/>
    <lineage>
        <taxon>Eukaryota</taxon>
        <taxon>Fungi</taxon>
        <taxon>Dikarya</taxon>
        <taxon>Ascomycota</taxon>
        <taxon>Pezizomycotina</taxon>
        <taxon>Leotiomycetes</taxon>
        <taxon>Helotiales</taxon>
        <taxon>Ploettnerulaceae</taxon>
        <taxon>Cadophora</taxon>
    </lineage>
</organism>
<evidence type="ECO:0000256" key="1">
    <source>
        <dbReference type="ARBA" id="ARBA00004141"/>
    </source>
</evidence>
<sequence>MAAPQSTTQTTAAQSHKTEVIEQEHMDDKQAAAAVIPVDIDYGKSIWQVIKDNPRVIGYAVIANSGSILFGYDILVTGACVALPAFSISFGELYNGQLILPAKWQSLWTAFVQFGIMLGAFSNGFIQDKFGRRVAYIIGGVTTAIGTILAYTSADVASLDGRRLAFFFAKVIIGVGMGMLMTACQTYVSEIAPPRLRGALLGFYAFVIGVGQMIAITLVFTRIAIINASAFKVPFAVQWGFSGLAILTAFILPESPTYLLTKGRREAAEKAYTRLHGAKADIAAGLNIIQSNIDHERAMTATAESATYADCFKGTNTRRTWIIILITTMQHFLGVSLLSNANYFLIMAGMSPTKSLQVSQIGIGLQIACTYISWFTMSWLGRRFLTLASTAGVGIVFVTMGVAGFYQQDTKALTYIGASILLVGTITALGLGSVWPVVANEVSSSRLRAKSSGIGFLVNAFGGGVFTIAVPYLFNADAANLGAKIGFVFAGFCLLGFILVWFILPETKSKTYEELDYLFEIKAKTRAFKKPIERFEMDMM</sequence>
<dbReference type="PROSITE" id="PS00217">
    <property type="entry name" value="SUGAR_TRANSPORT_2"/>
    <property type="match status" value="1"/>
</dbReference>
<feature type="domain" description="Major facilitator superfamily (MFS) profile" evidence="8">
    <location>
        <begin position="59"/>
        <end position="508"/>
    </location>
</feature>
<dbReference type="Proteomes" id="UP000664132">
    <property type="component" value="Unassembled WGS sequence"/>
</dbReference>
<keyword evidence="10" id="KW-1185">Reference proteome</keyword>
<dbReference type="InterPro" id="IPR050360">
    <property type="entry name" value="MFS_Sugar_Transporters"/>
</dbReference>
<dbReference type="SUPFAM" id="SSF103473">
    <property type="entry name" value="MFS general substrate transporter"/>
    <property type="match status" value="1"/>
</dbReference>
<keyword evidence="5 7" id="KW-0472">Membrane</keyword>
<feature type="transmembrane region" description="Helical" evidence="7">
    <location>
        <begin position="231"/>
        <end position="252"/>
    </location>
</feature>
<comment type="subcellular location">
    <subcellularLocation>
        <location evidence="1">Membrane</location>
        <topology evidence="1">Multi-pass membrane protein</topology>
    </subcellularLocation>
</comment>
<evidence type="ECO:0000256" key="7">
    <source>
        <dbReference type="SAM" id="Phobius"/>
    </source>
</evidence>
<dbReference type="InterPro" id="IPR005829">
    <property type="entry name" value="Sugar_transporter_CS"/>
</dbReference>
<evidence type="ECO:0000256" key="4">
    <source>
        <dbReference type="ARBA" id="ARBA00022989"/>
    </source>
</evidence>
<dbReference type="Pfam" id="PF00083">
    <property type="entry name" value="Sugar_tr"/>
    <property type="match status" value="1"/>
</dbReference>
<accession>A0A8H7T0H4</accession>
<evidence type="ECO:0000259" key="8">
    <source>
        <dbReference type="PROSITE" id="PS50850"/>
    </source>
</evidence>
<dbReference type="PANTHER" id="PTHR48022">
    <property type="entry name" value="PLASTIDIC GLUCOSE TRANSPORTER 4"/>
    <property type="match status" value="1"/>
</dbReference>
<feature type="transmembrane region" description="Helical" evidence="7">
    <location>
        <begin position="200"/>
        <end position="225"/>
    </location>
</feature>
<feature type="transmembrane region" description="Helical" evidence="7">
    <location>
        <begin position="358"/>
        <end position="377"/>
    </location>
</feature>
<feature type="transmembrane region" description="Helical" evidence="7">
    <location>
        <begin position="486"/>
        <end position="504"/>
    </location>
</feature>
<protein>
    <recommendedName>
        <fullName evidence="8">Major facilitator superfamily (MFS) profile domain-containing protein</fullName>
    </recommendedName>
</protein>
<feature type="transmembrane region" description="Helical" evidence="7">
    <location>
        <begin position="322"/>
        <end position="346"/>
    </location>
</feature>
<dbReference type="InterPro" id="IPR020846">
    <property type="entry name" value="MFS_dom"/>
</dbReference>
<dbReference type="InterPro" id="IPR036259">
    <property type="entry name" value="MFS_trans_sf"/>
</dbReference>
<comment type="caution">
    <text evidence="9">The sequence shown here is derived from an EMBL/GenBank/DDBJ whole genome shotgun (WGS) entry which is preliminary data.</text>
</comment>
<dbReference type="PROSITE" id="PS50850">
    <property type="entry name" value="MFS"/>
    <property type="match status" value="1"/>
</dbReference>